<sequence>MDFLYILYTPCNMIKKKDRVNIELNTNKKYLIVLLTLLAISNVFIFVKMNGVETQFEKLQAQIDSNFKEGLRLLSRSLKNNTDWETKFDLALSHSSKIQVLSDNTSYTLGNTEESRTVLSYSYMLENYFQDPQNATIDDNLQEFEEFIRCIEVLSSNPSDLEHGKKLISLLS</sequence>
<protein>
    <submittedName>
        <fullName evidence="2">Uncharacterized protein</fullName>
    </submittedName>
</protein>
<evidence type="ECO:0000256" key="1">
    <source>
        <dbReference type="SAM" id="Phobius"/>
    </source>
</evidence>
<reference evidence="2 3" key="1">
    <citation type="submission" date="2018-10" db="EMBL/GenBank/DDBJ databases">
        <title>Phylogenomics of Brevibacillus.</title>
        <authorList>
            <person name="Dunlap C."/>
        </authorList>
    </citation>
    <scope>NUCLEOTIDE SEQUENCE [LARGE SCALE GENOMIC DNA]</scope>
    <source>
        <strain evidence="2 3">JCM 12215</strain>
    </source>
</reference>
<dbReference type="EMBL" id="RHHR01000054">
    <property type="protein sequence ID" value="RNB67261.1"/>
    <property type="molecule type" value="Genomic_DNA"/>
</dbReference>
<comment type="caution">
    <text evidence="2">The sequence shown here is derived from an EMBL/GenBank/DDBJ whole genome shotgun (WGS) entry which is preliminary data.</text>
</comment>
<keyword evidence="3" id="KW-1185">Reference proteome</keyword>
<name>A0A3M8BV14_9BACL</name>
<dbReference type="Proteomes" id="UP000282028">
    <property type="component" value="Unassembled WGS sequence"/>
</dbReference>
<keyword evidence="1" id="KW-0472">Membrane</keyword>
<organism evidence="2 3">
    <name type="scientific">Brevibacillus invocatus</name>
    <dbReference type="NCBI Taxonomy" id="173959"/>
    <lineage>
        <taxon>Bacteria</taxon>
        <taxon>Bacillati</taxon>
        <taxon>Bacillota</taxon>
        <taxon>Bacilli</taxon>
        <taxon>Bacillales</taxon>
        <taxon>Paenibacillaceae</taxon>
        <taxon>Brevibacillus</taxon>
    </lineage>
</organism>
<gene>
    <name evidence="2" type="ORF">EDM52_22935</name>
</gene>
<accession>A0A3M8BV14</accession>
<keyword evidence="1" id="KW-1133">Transmembrane helix</keyword>
<evidence type="ECO:0000313" key="3">
    <source>
        <dbReference type="Proteomes" id="UP000282028"/>
    </source>
</evidence>
<keyword evidence="1" id="KW-0812">Transmembrane</keyword>
<proteinExistence type="predicted"/>
<dbReference type="AlphaFoldDB" id="A0A3M8BV14"/>
<evidence type="ECO:0000313" key="2">
    <source>
        <dbReference type="EMBL" id="RNB67261.1"/>
    </source>
</evidence>
<feature type="transmembrane region" description="Helical" evidence="1">
    <location>
        <begin position="30"/>
        <end position="47"/>
    </location>
</feature>